<evidence type="ECO:0000256" key="3">
    <source>
        <dbReference type="ARBA" id="ARBA00007261"/>
    </source>
</evidence>
<proteinExistence type="inferred from homology"/>
<dbReference type="InterPro" id="IPR001431">
    <property type="entry name" value="Pept_M16_Zn_BS"/>
</dbReference>
<feature type="domain" description="Peptidase M16 N-terminal" evidence="12">
    <location>
        <begin position="476"/>
        <end position="622"/>
    </location>
</feature>
<feature type="domain" description="Peptidase M16 C-terminal" evidence="13">
    <location>
        <begin position="753"/>
        <end position="895"/>
    </location>
</feature>
<dbReference type="GO" id="GO:0006627">
    <property type="term" value="P:protein processing involved in protein targeting to mitochondrion"/>
    <property type="evidence" value="ECO:0007669"/>
    <property type="project" value="TreeGrafter"/>
</dbReference>
<dbReference type="Pfam" id="PF05193">
    <property type="entry name" value="Peptidase_M16_C"/>
    <property type="match status" value="2"/>
</dbReference>
<evidence type="ECO:0000256" key="1">
    <source>
        <dbReference type="ARBA" id="ARBA00002123"/>
    </source>
</evidence>
<reference evidence="15" key="1">
    <citation type="journal article" date="2013" name="Genome Announc.">
        <title>Draft genome sequence of the grapevine dieback fungus Eutypa lata UCR-EL1.</title>
        <authorList>
            <person name="Blanco-Ulate B."/>
            <person name="Rolshausen P.E."/>
            <person name="Cantu D."/>
        </authorList>
    </citation>
    <scope>NUCLEOTIDE SEQUENCE [LARGE SCALE GENOMIC DNA]</scope>
    <source>
        <strain evidence="15">UCR-EL1</strain>
    </source>
</reference>
<evidence type="ECO:0000256" key="4">
    <source>
        <dbReference type="ARBA" id="ARBA00016741"/>
    </source>
</evidence>
<organism evidence="14 15">
    <name type="scientific">Eutypa lata (strain UCR-EL1)</name>
    <name type="common">Grapevine dieback disease fungus</name>
    <name type="synonym">Eutypa armeniacae</name>
    <dbReference type="NCBI Taxonomy" id="1287681"/>
    <lineage>
        <taxon>Eukaryota</taxon>
        <taxon>Fungi</taxon>
        <taxon>Dikarya</taxon>
        <taxon>Ascomycota</taxon>
        <taxon>Pezizomycotina</taxon>
        <taxon>Sordariomycetes</taxon>
        <taxon>Xylariomycetidae</taxon>
        <taxon>Xylariales</taxon>
        <taxon>Diatrypaceae</taxon>
        <taxon>Eutypa</taxon>
    </lineage>
</organism>
<evidence type="ECO:0000256" key="5">
    <source>
        <dbReference type="ARBA" id="ARBA00022946"/>
    </source>
</evidence>
<keyword evidence="15" id="KW-1185">Reference proteome</keyword>
<dbReference type="InterPro" id="IPR050361">
    <property type="entry name" value="MPP/UQCRC_Complex"/>
</dbReference>
<dbReference type="Pfam" id="PF00675">
    <property type="entry name" value="Peptidase_M16"/>
    <property type="match status" value="1"/>
</dbReference>
<comment type="similarity">
    <text evidence="3 10">Belongs to the peptidase M16 family.</text>
</comment>
<dbReference type="Gene3D" id="3.30.830.10">
    <property type="entry name" value="Metalloenzyme, LuxS/M16 peptidase-like"/>
    <property type="match status" value="2"/>
</dbReference>
<dbReference type="FunFam" id="3.30.830.10:FF:000023">
    <property type="entry name" value="Mitochondrial processing peptidase alpha subunit"/>
    <property type="match status" value="1"/>
</dbReference>
<evidence type="ECO:0000256" key="7">
    <source>
        <dbReference type="ARBA" id="ARBA00030006"/>
    </source>
</evidence>
<dbReference type="InterPro" id="IPR011249">
    <property type="entry name" value="Metalloenz_LuxS/M16"/>
</dbReference>
<evidence type="ECO:0000256" key="6">
    <source>
        <dbReference type="ARBA" id="ARBA00023128"/>
    </source>
</evidence>
<evidence type="ECO:0000259" key="13">
    <source>
        <dbReference type="Pfam" id="PF05193"/>
    </source>
</evidence>
<evidence type="ECO:0000256" key="9">
    <source>
        <dbReference type="ARBA" id="ARBA00083075"/>
    </source>
</evidence>
<evidence type="ECO:0000313" key="15">
    <source>
        <dbReference type="Proteomes" id="UP000012174"/>
    </source>
</evidence>
<dbReference type="Proteomes" id="UP000012174">
    <property type="component" value="Unassembled WGS sequence"/>
</dbReference>
<evidence type="ECO:0000259" key="12">
    <source>
        <dbReference type="Pfam" id="PF00675"/>
    </source>
</evidence>
<dbReference type="EMBL" id="KB706326">
    <property type="protein sequence ID" value="EMR67941.1"/>
    <property type="molecule type" value="Genomic_DNA"/>
</dbReference>
<dbReference type="PANTHER" id="PTHR11851">
    <property type="entry name" value="METALLOPROTEASE"/>
    <property type="match status" value="1"/>
</dbReference>
<evidence type="ECO:0000313" key="14">
    <source>
        <dbReference type="EMBL" id="EMR67941.1"/>
    </source>
</evidence>
<dbReference type="GO" id="GO:0005759">
    <property type="term" value="C:mitochondrial matrix"/>
    <property type="evidence" value="ECO:0007669"/>
    <property type="project" value="UniProtKB-SubCell"/>
</dbReference>
<dbReference type="eggNOG" id="KOG2067">
    <property type="taxonomic scope" value="Eukaryota"/>
</dbReference>
<dbReference type="STRING" id="1287681.M7TDF2"/>
<dbReference type="OrthoDB" id="277191at2759"/>
<comment type="function">
    <text evidence="1">Substrate recognition and binding subunit of the essential mitochondrial processing protease (MPP), which cleaves the mitochondrial sequence off newly imported precursors proteins.</text>
</comment>
<dbReference type="GO" id="GO:0004222">
    <property type="term" value="F:metalloendopeptidase activity"/>
    <property type="evidence" value="ECO:0007669"/>
    <property type="project" value="InterPro"/>
</dbReference>
<name>M7TDF2_EUTLA</name>
<accession>M7TDF2</accession>
<keyword evidence="6" id="KW-0496">Mitochondrion</keyword>
<feature type="domain" description="Peptidase M16 C-terminal" evidence="13">
    <location>
        <begin position="629"/>
        <end position="677"/>
    </location>
</feature>
<protein>
    <recommendedName>
        <fullName evidence="4">Mitochondrial-processing peptidase subunit alpha</fullName>
    </recommendedName>
    <alternativeName>
        <fullName evidence="7">Alpha-MPP</fullName>
    </alternativeName>
    <alternativeName>
        <fullName evidence="8">Inactive zinc metalloprotease alpha</fullName>
    </alternativeName>
    <alternativeName>
        <fullName evidence="9">Matrix processing peptidase</fullName>
    </alternativeName>
</protein>
<feature type="compositionally biased region" description="Low complexity" evidence="11">
    <location>
        <begin position="678"/>
        <end position="717"/>
    </location>
</feature>
<evidence type="ECO:0000256" key="2">
    <source>
        <dbReference type="ARBA" id="ARBA00004305"/>
    </source>
</evidence>
<dbReference type="GO" id="GO:0046872">
    <property type="term" value="F:metal ion binding"/>
    <property type="evidence" value="ECO:0007669"/>
    <property type="project" value="InterPro"/>
</dbReference>
<dbReference type="KEGG" id="ela:UCREL1_5056"/>
<dbReference type="InterPro" id="IPR007863">
    <property type="entry name" value="Peptidase_M16_C"/>
</dbReference>
<evidence type="ECO:0000256" key="8">
    <source>
        <dbReference type="ARBA" id="ARBA00032315"/>
    </source>
</evidence>
<comment type="subcellular location">
    <subcellularLocation>
        <location evidence="2">Mitochondrion matrix</location>
    </subcellularLocation>
</comment>
<dbReference type="HOGENOM" id="CLU_300348_0_0_1"/>
<evidence type="ECO:0000256" key="10">
    <source>
        <dbReference type="RuleBase" id="RU004447"/>
    </source>
</evidence>
<dbReference type="PROSITE" id="PS00143">
    <property type="entry name" value="INSULINASE"/>
    <property type="match status" value="1"/>
</dbReference>
<dbReference type="PANTHER" id="PTHR11851:SF49">
    <property type="entry name" value="MITOCHONDRIAL-PROCESSING PEPTIDASE SUBUNIT ALPHA"/>
    <property type="match status" value="1"/>
</dbReference>
<dbReference type="SUPFAM" id="SSF63411">
    <property type="entry name" value="LuxS/MPP-like metallohydrolase"/>
    <property type="match status" value="2"/>
</dbReference>
<keyword evidence="5" id="KW-0809">Transit peptide</keyword>
<gene>
    <name evidence="14" type="ORF">UCREL1_5056</name>
</gene>
<evidence type="ECO:0000256" key="11">
    <source>
        <dbReference type="SAM" id="MobiDB-lite"/>
    </source>
</evidence>
<sequence length="997" mass="110074">MRKFDRKLFLTSAIALFGITAVILELAHLELFRAAVALTHDPEPDPTKIEPNYCTTWPVSDDNQTYTPAPHEWNETASLRSIAPDGGWKKPEIIKVVALIFYGRRRNVDVLDCYLLQNLVANGGYLDEVRFIVHTKQEDDLAYLDQLVLQREGYRIVDVGPCEGGDYSCMWDTSTRENTIYVKIDDDIVFIHPDTIPQLVHTRIAEPHPFAVSANLVNSPLTGTLHHFFGAIHPLVPDSNTAPSFPAAEAWRQSEKPLDSHSNYSHRTTDAAIFPQAPYSGHTWLLVSNDNYDLLKTPMGMNLENHFDAPGSPFGAAWRSWAIAAQQHYSLLINIERDEISRYFFGNSILYPGGKNLDKSSGASNRTGSEGIPGAEQLYDTQYNRYNLNFVAIWGHDVKAALPMAADDEQSLTVTIPKRLKRPFVIDTRAVVAHLSFYPQFEGIKETDLLDRYRAYANEMEPTELDQITTLPNGIRVASEALPGSFSGVGVYIEAGSRFENGYLSGVSHIVDRLAFKSTEKRDPEQITEAVESLGGNIQCVSSRESMMYQAATFNSAIPTATELLAETIRHPQITDEEVQQELATAEYEITEIWKKPELILPELVHMAAFKDNTLGNPLLCPMERVPQIDKSVVRAYRDTFYRPENTVVAFAGVPHAEAVRLATQFFGDMESTEQPALSRTGSETSLSSLSSDSGESSPSSLSSTTSSSPSQSPSMLSKLPLFKNLSTSASQNASVQHSNPSVPSLEDITRPAHYTGGFVSLPIQPPSFNPSQPTFTHIHLAFEGLPIASDDIYALATLNTLLGGGGSFSAGGPGKGMYSRLYTNVLNQHAWVESCIAFNHSYTDSGLFGISALCMPGRTQSMLDVICHELRALTVETGFSALGQAEVDRAKNQLRSSLLMNLESRMVELEDLGRQVQVHGRKVPVQEMCRKIQDLTVHDLRRVASQVVGGQVQNIGKGSGAPTVVLQEAEAPGVSAKQMSWEEIQDRIYKWGLGKR</sequence>
<feature type="region of interest" description="Disordered" evidence="11">
    <location>
        <begin position="673"/>
        <end position="717"/>
    </location>
</feature>
<dbReference type="AlphaFoldDB" id="M7TDF2"/>
<dbReference type="InterPro" id="IPR011765">
    <property type="entry name" value="Pept_M16_N"/>
</dbReference>
<dbReference type="FunFam" id="3.30.830.10:FF:000032">
    <property type="entry name" value="Mitochondrial processing peptidase, alpha subunit"/>
    <property type="match status" value="1"/>
</dbReference>